<dbReference type="RefSeq" id="WP_160616892.1">
    <property type="nucleotide sequence ID" value="NZ_WTYR01000001.1"/>
</dbReference>
<evidence type="ECO:0000313" key="3">
    <source>
        <dbReference type="Proteomes" id="UP000429229"/>
    </source>
</evidence>
<organism evidence="2 3">
    <name type="scientific">Alteriqipengyuania halimionae</name>
    <dbReference type="NCBI Taxonomy" id="1926630"/>
    <lineage>
        <taxon>Bacteria</taxon>
        <taxon>Pseudomonadati</taxon>
        <taxon>Pseudomonadota</taxon>
        <taxon>Alphaproteobacteria</taxon>
        <taxon>Sphingomonadales</taxon>
        <taxon>Erythrobacteraceae</taxon>
        <taxon>Alteriqipengyuania</taxon>
    </lineage>
</organism>
<keyword evidence="1" id="KW-0732">Signal</keyword>
<proteinExistence type="predicted"/>
<gene>
    <name evidence="2" type="ORF">GRI68_08750</name>
</gene>
<evidence type="ECO:0000256" key="1">
    <source>
        <dbReference type="SAM" id="SignalP"/>
    </source>
</evidence>
<dbReference type="AlphaFoldDB" id="A0A6I4U2H2"/>
<feature type="signal peptide" evidence="1">
    <location>
        <begin position="1"/>
        <end position="22"/>
    </location>
</feature>
<dbReference type="Proteomes" id="UP000429229">
    <property type="component" value="Unassembled WGS sequence"/>
</dbReference>
<reference evidence="2 3" key="1">
    <citation type="submission" date="2019-12" db="EMBL/GenBank/DDBJ databases">
        <title>Genomic-based taxomic classification of the family Erythrobacteraceae.</title>
        <authorList>
            <person name="Xu L."/>
        </authorList>
    </citation>
    <scope>NUCLEOTIDE SEQUENCE [LARGE SCALE GENOMIC DNA]</scope>
    <source>
        <strain evidence="2 3">LMG 29519</strain>
    </source>
</reference>
<dbReference type="EMBL" id="WTYR01000001">
    <property type="protein sequence ID" value="MXP10269.1"/>
    <property type="molecule type" value="Genomic_DNA"/>
</dbReference>
<feature type="chain" id="PRO_5026066052" evidence="1">
    <location>
        <begin position="23"/>
        <end position="165"/>
    </location>
</feature>
<sequence length="165" mass="16855">MSAIRLALPFATLALIGTPVLAQEAAPTDDSATAPFDCSGVVTTLRDPQVQATATAAAAILGELLLDVPVGPLVAVMDDTVGRLADEAGTQAPARTEVAPDATFRDLVGPQGDRMATELATRVPQAMDAAAEVAVAVEKAKPALGKLAAKMKRALTANFPSLPRD</sequence>
<comment type="caution">
    <text evidence="2">The sequence shown here is derived from an EMBL/GenBank/DDBJ whole genome shotgun (WGS) entry which is preliminary data.</text>
</comment>
<protein>
    <submittedName>
        <fullName evidence="2">Uncharacterized protein</fullName>
    </submittedName>
</protein>
<accession>A0A6I4U2H2</accession>
<evidence type="ECO:0000313" key="2">
    <source>
        <dbReference type="EMBL" id="MXP10269.1"/>
    </source>
</evidence>
<name>A0A6I4U2H2_9SPHN</name>
<keyword evidence="3" id="KW-1185">Reference proteome</keyword>